<dbReference type="OrthoDB" id="5125216at2"/>
<proteinExistence type="predicted"/>
<keyword evidence="3" id="KW-1185">Reference proteome</keyword>
<dbReference type="EMBL" id="FUKR01000021">
    <property type="protein sequence ID" value="SJN22551.1"/>
    <property type="molecule type" value="Genomic_DNA"/>
</dbReference>
<reference evidence="3" key="1">
    <citation type="submission" date="2017-02" db="EMBL/GenBank/DDBJ databases">
        <authorList>
            <person name="Dridi B."/>
        </authorList>
    </citation>
    <scope>NUCLEOTIDE SEQUENCE [LARGE SCALE GENOMIC DNA]</scope>
    <source>
        <strain evidence="3">EB411</strain>
    </source>
</reference>
<name>A0A1R4IRM6_9MICO</name>
<accession>A0A1R4IRM6</accession>
<dbReference type="RefSeq" id="WP_087136253.1">
    <property type="nucleotide sequence ID" value="NZ_FUKR01000021.1"/>
</dbReference>
<feature type="region of interest" description="Disordered" evidence="1">
    <location>
        <begin position="103"/>
        <end position="155"/>
    </location>
</feature>
<evidence type="ECO:0000256" key="1">
    <source>
        <dbReference type="SAM" id="MobiDB-lite"/>
    </source>
</evidence>
<evidence type="ECO:0000313" key="3">
    <source>
        <dbReference type="Proteomes" id="UP000196778"/>
    </source>
</evidence>
<organism evidence="2 3">
    <name type="scientific">Mycetocola reblochoni REB411</name>
    <dbReference type="NCBI Taxonomy" id="1255698"/>
    <lineage>
        <taxon>Bacteria</taxon>
        <taxon>Bacillati</taxon>
        <taxon>Actinomycetota</taxon>
        <taxon>Actinomycetes</taxon>
        <taxon>Micrococcales</taxon>
        <taxon>Microbacteriaceae</taxon>
        <taxon>Mycetocola</taxon>
    </lineage>
</organism>
<evidence type="ECO:0000313" key="2">
    <source>
        <dbReference type="EMBL" id="SJN22551.1"/>
    </source>
</evidence>
<dbReference type="AlphaFoldDB" id="A0A1R4IRM6"/>
<sequence length="155" mass="16063">MKGKILFVAGLATGYVLGTRAGRKRYEQIRSGWLSVWNTRPVQNQVHKAEDFAKARLSGLPSAVASGLGSVFTALGNRGSTPGEKLDATIASARSTVDEAAKAVDDAAAAAKKKPSGTTKTSSSTTKKSSKKSASSSGSTPAKKRSTSTRSTDRS</sequence>
<gene>
    <name evidence="2" type="ORF">FM119_03230</name>
</gene>
<feature type="compositionally biased region" description="Low complexity" evidence="1">
    <location>
        <begin position="106"/>
        <end position="141"/>
    </location>
</feature>
<protein>
    <recommendedName>
        <fullName evidence="4">YtxH domain-containing protein</fullName>
    </recommendedName>
</protein>
<dbReference type="Proteomes" id="UP000196778">
    <property type="component" value="Unassembled WGS sequence"/>
</dbReference>
<evidence type="ECO:0008006" key="4">
    <source>
        <dbReference type="Google" id="ProtNLM"/>
    </source>
</evidence>